<dbReference type="GeneID" id="69975129"/>
<dbReference type="CDD" id="cd02227">
    <property type="entry name" value="cupin_TM1112-like"/>
    <property type="match status" value="1"/>
</dbReference>
<evidence type="ECO:0000313" key="2">
    <source>
        <dbReference type="EMBL" id="ALL64774.1"/>
    </source>
</evidence>
<dbReference type="InterPro" id="IPR008579">
    <property type="entry name" value="UGlyAH_Cupin_dom"/>
</dbReference>
<dbReference type="AlphaFoldDB" id="A0A0P0R976"/>
<reference evidence="2 3" key="1">
    <citation type="journal article" date="2014" name="Genome Announc.">
        <title>Draft Genome Sequence of the Haloacid-Degrading Burkholderia caribensis Strain MBA4.</title>
        <authorList>
            <person name="Pan Y."/>
            <person name="Kong K.F."/>
            <person name="Tsang J.S."/>
        </authorList>
    </citation>
    <scope>NUCLEOTIDE SEQUENCE [LARGE SCALE GENOMIC DNA]</scope>
    <source>
        <strain evidence="2 3">MBA4</strain>
    </source>
</reference>
<protein>
    <submittedName>
        <fullName evidence="2">Enzyme of the cupin superfamily</fullName>
    </submittedName>
</protein>
<organism evidence="2 3">
    <name type="scientific">Paraburkholderia caribensis MBA4</name>
    <dbReference type="NCBI Taxonomy" id="1323664"/>
    <lineage>
        <taxon>Bacteria</taxon>
        <taxon>Pseudomonadati</taxon>
        <taxon>Pseudomonadota</taxon>
        <taxon>Betaproteobacteria</taxon>
        <taxon>Burkholderiales</taxon>
        <taxon>Burkholderiaceae</taxon>
        <taxon>Paraburkholderia</taxon>
    </lineage>
</organism>
<dbReference type="PANTHER" id="PTHR40943">
    <property type="entry name" value="CYTOPLASMIC PROTEIN-RELATED"/>
    <property type="match status" value="1"/>
</dbReference>
<proteinExistence type="predicted"/>
<dbReference type="KEGG" id="bcai:K788_0002283"/>
<feature type="domain" description="(S)-ureidoglycine aminohydrolase cupin" evidence="1">
    <location>
        <begin position="46"/>
        <end position="116"/>
    </location>
</feature>
<evidence type="ECO:0000313" key="3">
    <source>
        <dbReference type="Proteomes" id="UP000019146"/>
    </source>
</evidence>
<dbReference type="EMBL" id="CP012746">
    <property type="protein sequence ID" value="ALL64774.1"/>
    <property type="molecule type" value="Genomic_DNA"/>
</dbReference>
<dbReference type="InterPro" id="IPR014710">
    <property type="entry name" value="RmlC-like_jellyroll"/>
</dbReference>
<dbReference type="RefSeq" id="WP_082624860.1">
    <property type="nucleotide sequence ID" value="NZ_CP012746.1"/>
</dbReference>
<dbReference type="Gene3D" id="2.60.120.10">
    <property type="entry name" value="Jelly Rolls"/>
    <property type="match status" value="1"/>
</dbReference>
<dbReference type="PANTHER" id="PTHR40943:SF1">
    <property type="entry name" value="CYTOPLASMIC PROTEIN"/>
    <property type="match status" value="1"/>
</dbReference>
<dbReference type="InterPro" id="IPR011051">
    <property type="entry name" value="RmlC_Cupin_sf"/>
</dbReference>
<dbReference type="Pfam" id="PF05899">
    <property type="entry name" value="Cupin_3"/>
    <property type="match status" value="1"/>
</dbReference>
<gene>
    <name evidence="2" type="ORF">K788_0002283</name>
</gene>
<evidence type="ECO:0000259" key="1">
    <source>
        <dbReference type="Pfam" id="PF05899"/>
    </source>
</evidence>
<accession>A0A0P0R976</accession>
<name>A0A0P0R976_9BURK</name>
<dbReference type="Proteomes" id="UP000019146">
    <property type="component" value="Chromosome 1"/>
</dbReference>
<sequence length="123" mass="13049">MSNITFTRIDAKGPGATGLQPALHDPADVILDGAKAPHALTAFSDADNVLTAGVWQCDAGTLKLTDLPIHEVCVLIEGEVVITSDDGRADHYRAGDAFILHKGFSGTWHMPVATKKYSVVYCG</sequence>
<dbReference type="SUPFAM" id="SSF51182">
    <property type="entry name" value="RmlC-like cupins"/>
    <property type="match status" value="1"/>
</dbReference>